<dbReference type="Proteomes" id="UP000887579">
    <property type="component" value="Unplaced"/>
</dbReference>
<evidence type="ECO:0000313" key="2">
    <source>
        <dbReference type="WBParaSite" id="ES5_v2.g26701.t1"/>
    </source>
</evidence>
<protein>
    <submittedName>
        <fullName evidence="2">Uncharacterized protein</fullName>
    </submittedName>
</protein>
<accession>A0AC34GAG6</accession>
<organism evidence="1 2">
    <name type="scientific">Panagrolaimus sp. ES5</name>
    <dbReference type="NCBI Taxonomy" id="591445"/>
    <lineage>
        <taxon>Eukaryota</taxon>
        <taxon>Metazoa</taxon>
        <taxon>Ecdysozoa</taxon>
        <taxon>Nematoda</taxon>
        <taxon>Chromadorea</taxon>
        <taxon>Rhabditida</taxon>
        <taxon>Tylenchina</taxon>
        <taxon>Panagrolaimomorpha</taxon>
        <taxon>Panagrolaimoidea</taxon>
        <taxon>Panagrolaimidae</taxon>
        <taxon>Panagrolaimus</taxon>
    </lineage>
</organism>
<reference evidence="2" key="1">
    <citation type="submission" date="2022-11" db="UniProtKB">
        <authorList>
            <consortium name="WormBaseParasite"/>
        </authorList>
    </citation>
    <scope>IDENTIFICATION</scope>
</reference>
<name>A0AC34GAG6_9BILA</name>
<sequence>MINRWTFILNGTSIKECDGSCFAFKCLNYTTEVTYGAGCYEDFVNACKWVEPKIKEDLKERKNYKYSDETSIIVSCEEGNSSCGILQLNSYEKGREIDENHGYTPKKGKDGCKYDDKPLQHLQKRMCRTLNQCVANFEK</sequence>
<proteinExistence type="predicted"/>
<evidence type="ECO:0000313" key="1">
    <source>
        <dbReference type="Proteomes" id="UP000887579"/>
    </source>
</evidence>
<dbReference type="WBParaSite" id="ES5_v2.g26701.t1">
    <property type="protein sequence ID" value="ES5_v2.g26701.t1"/>
    <property type="gene ID" value="ES5_v2.g26701"/>
</dbReference>